<dbReference type="Proteomes" id="UP000599024">
    <property type="component" value="Unassembled WGS sequence"/>
</dbReference>
<evidence type="ECO:0000256" key="4">
    <source>
        <dbReference type="ARBA" id="ARBA00022801"/>
    </source>
</evidence>
<gene>
    <name evidence="5" type="ORF">H8E79_03270</name>
</gene>
<comment type="caution">
    <text evidence="5">The sequence shown here is derived from an EMBL/GenBank/DDBJ whole genome shotgun (WGS) entry which is preliminary data.</text>
</comment>
<evidence type="ECO:0000256" key="2">
    <source>
        <dbReference type="ARBA" id="ARBA00022670"/>
    </source>
</evidence>
<keyword evidence="4" id="KW-0378">Hydrolase</keyword>
<dbReference type="GO" id="GO:0008047">
    <property type="term" value="F:enzyme activator activity"/>
    <property type="evidence" value="ECO:0007669"/>
    <property type="project" value="InterPro"/>
</dbReference>
<evidence type="ECO:0000256" key="1">
    <source>
        <dbReference type="ARBA" id="ARBA00006814"/>
    </source>
</evidence>
<accession>A0A8J6NA75</accession>
<dbReference type="SUPFAM" id="SSF53163">
    <property type="entry name" value="HybD-like"/>
    <property type="match status" value="1"/>
</dbReference>
<dbReference type="InterPro" id="IPR000671">
    <property type="entry name" value="Peptidase_A31"/>
</dbReference>
<dbReference type="AlphaFoldDB" id="A0A8J6NA75"/>
<protein>
    <submittedName>
        <fullName evidence="5">HyaD/HybD family hydrogenase maturation endopeptidase</fullName>
    </submittedName>
</protein>
<comment type="similarity">
    <text evidence="1">Belongs to the peptidase A31 family.</text>
</comment>
<dbReference type="NCBIfam" id="TIGR00072">
    <property type="entry name" value="hydrog_prot"/>
    <property type="match status" value="1"/>
</dbReference>
<dbReference type="CDD" id="cd06062">
    <property type="entry name" value="H2MP_MemB-H2up"/>
    <property type="match status" value="1"/>
</dbReference>
<dbReference type="PRINTS" id="PR00446">
    <property type="entry name" value="HYDRGNUPTAKE"/>
</dbReference>
<dbReference type="PANTHER" id="PTHR30302:SF1">
    <property type="entry name" value="HYDROGENASE 2 MATURATION PROTEASE"/>
    <property type="match status" value="1"/>
</dbReference>
<dbReference type="Pfam" id="PF01750">
    <property type="entry name" value="HycI"/>
    <property type="match status" value="1"/>
</dbReference>
<dbReference type="Gene3D" id="3.40.50.1450">
    <property type="entry name" value="HybD-like"/>
    <property type="match status" value="1"/>
</dbReference>
<evidence type="ECO:0000313" key="5">
    <source>
        <dbReference type="EMBL" id="MBC8208174.1"/>
    </source>
</evidence>
<dbReference type="GO" id="GO:0004190">
    <property type="term" value="F:aspartic-type endopeptidase activity"/>
    <property type="evidence" value="ECO:0007669"/>
    <property type="project" value="UniProtKB-KW"/>
</dbReference>
<evidence type="ECO:0000313" key="6">
    <source>
        <dbReference type="Proteomes" id="UP000599024"/>
    </source>
</evidence>
<dbReference type="PANTHER" id="PTHR30302">
    <property type="entry name" value="HYDROGENASE 1 MATURATION PROTEASE"/>
    <property type="match status" value="1"/>
</dbReference>
<reference evidence="5 6" key="1">
    <citation type="submission" date="2020-08" db="EMBL/GenBank/DDBJ databases">
        <title>Bridging the membrane lipid divide: bacteria of the FCB group superphylum have the potential to synthesize archaeal ether lipids.</title>
        <authorList>
            <person name="Villanueva L."/>
            <person name="Von Meijenfeldt F.A.B."/>
            <person name="Westbye A.B."/>
            <person name="Yadav S."/>
            <person name="Hopmans E.C."/>
            <person name="Dutilh B.E."/>
            <person name="Sinninghe Damste J.S."/>
        </authorList>
    </citation>
    <scope>NUCLEOTIDE SEQUENCE [LARGE SCALE GENOMIC DNA]</scope>
    <source>
        <strain evidence="5">NIOZ-UU81</strain>
    </source>
</reference>
<name>A0A8J6NA75_9BACT</name>
<proteinExistence type="inferred from homology"/>
<keyword evidence="2" id="KW-0645">Protease</keyword>
<keyword evidence="3" id="KW-0064">Aspartyl protease</keyword>
<organism evidence="5 6">
    <name type="scientific">Candidatus Desulfatifera sulfidica</name>
    <dbReference type="NCBI Taxonomy" id="2841691"/>
    <lineage>
        <taxon>Bacteria</taxon>
        <taxon>Pseudomonadati</taxon>
        <taxon>Thermodesulfobacteriota</taxon>
        <taxon>Desulfobulbia</taxon>
        <taxon>Desulfobulbales</taxon>
        <taxon>Desulfobulbaceae</taxon>
        <taxon>Candidatus Desulfatifera</taxon>
    </lineage>
</organism>
<dbReference type="InterPro" id="IPR023430">
    <property type="entry name" value="Pept_HybD-like_dom_sf"/>
</dbReference>
<sequence>MNQIKTRYGILGIGNLLLSDEGFGVHVVRSLEENYQFPESVDLLDAGTAGIYLAPFLEEHDTVLVIDVIAMTAAPGSIHWFKGDELRASGAHGRMSPHQLGFLEILDICRLRNAAPAELEFYCAVPEDLNGGLELSDTVAPQVAKVCQQIVRRLEADGLHIRQVVKQDA</sequence>
<evidence type="ECO:0000256" key="3">
    <source>
        <dbReference type="ARBA" id="ARBA00022750"/>
    </source>
</evidence>
<dbReference type="GO" id="GO:0016485">
    <property type="term" value="P:protein processing"/>
    <property type="evidence" value="ECO:0007669"/>
    <property type="project" value="TreeGrafter"/>
</dbReference>
<dbReference type="EMBL" id="JACNLK010000030">
    <property type="protein sequence ID" value="MBC8208174.1"/>
    <property type="molecule type" value="Genomic_DNA"/>
</dbReference>